<reference evidence="4" key="1">
    <citation type="submission" date="2025-08" db="UniProtKB">
        <authorList>
            <consortium name="RefSeq"/>
        </authorList>
    </citation>
    <scope>IDENTIFICATION</scope>
    <source>
        <tissue evidence="4">Muscle</tissue>
    </source>
</reference>
<dbReference type="GO" id="GO:0005634">
    <property type="term" value="C:nucleus"/>
    <property type="evidence" value="ECO:0007669"/>
    <property type="project" value="UniProtKB-SubCell"/>
</dbReference>
<dbReference type="PANTHER" id="PTHR23348:SF41">
    <property type="entry name" value="NEUROBLAST DIFFERENTIATION-ASSOCIATED PROTEIN AHNAK"/>
    <property type="match status" value="1"/>
</dbReference>
<evidence type="ECO:0000256" key="1">
    <source>
        <dbReference type="ARBA" id="ARBA00004123"/>
    </source>
</evidence>
<sequence>MALRRSLSDSLLLEDDNVSVEGLEYTDLHLHEDDEIVGASGRFELQRNEQKKNEAVDILKLIDNDKGITKHGLKSSKSLESLDIKAPNEVWKDSYDKLFNAKVKKYMKGNKTVKENRHGIHNGPVTTQTLDRKSCQVNVSALLENADRMRLNPYETEFDNQVGPFMVNYDSKDSTGEYDSEMLVQGSDLLRSAKIKTSISRDVPLHHSTKNLTSVEREINIHGGTYTDPKIDVGINAPDSNLTLSNTQGSPVMHLTKGHFKGPKAVLNSSDMDMDVPSVNAKKPKFKLPKFSLSGNKNTDISYDGSMKGSKLAYPEVAAGFNGSDIQIDGPKADFKGLKTDLPDMEMSSGKLKTPTFSMPNFDLSGPKIKTPDYDLSTPKFKTDFDSPDINIRGHKPDITGPDMDVDIPAGTFKGPNFKKPNLTLPQTDVKGPNLDIKSPDIDVNGPSGKLNMPELKMPSFGVSGLKGPHMNMDADIDKPDLNLSASTPKLNAGINSPDIDIHGPNVDLKGPKTDLTLPDMNMPSGKMKVPTFKMPDFGLSGPKIKTPEYDLKTPEMDLSAPKFKADFDSPDITTPDLNVDIPKGKMKGLNFKKPHLDVNAPDLDINAPSGKLKLPKFGISGSKPKGPDLKYHRQKPPDTPTWILNIPQTDLKRPEPSQK</sequence>
<dbReference type="AlphaFoldDB" id="A0A9R0AA71"/>
<proteinExistence type="predicted"/>
<protein>
    <submittedName>
        <fullName evidence="4">Neuroblast differentiation-associated protein AHNAK-like</fullName>
    </submittedName>
</protein>
<dbReference type="GO" id="GO:0043484">
    <property type="term" value="P:regulation of RNA splicing"/>
    <property type="evidence" value="ECO:0007669"/>
    <property type="project" value="TreeGrafter"/>
</dbReference>
<feature type="region of interest" description="Disordered" evidence="3">
    <location>
        <begin position="380"/>
        <end position="441"/>
    </location>
</feature>
<dbReference type="KEGG" id="ccar:109046221"/>
<evidence type="ECO:0000256" key="3">
    <source>
        <dbReference type="SAM" id="MobiDB-lite"/>
    </source>
</evidence>
<keyword evidence="2" id="KW-0539">Nucleus</keyword>
<feature type="compositionally biased region" description="Basic and acidic residues" evidence="3">
    <location>
        <begin position="651"/>
        <end position="660"/>
    </location>
</feature>
<dbReference type="Proteomes" id="UP001155660">
    <property type="component" value="Chromosome B11"/>
</dbReference>
<dbReference type="GO" id="GO:0005737">
    <property type="term" value="C:cytoplasm"/>
    <property type="evidence" value="ECO:0007669"/>
    <property type="project" value="TreeGrafter"/>
</dbReference>
<feature type="region of interest" description="Disordered" evidence="3">
    <location>
        <begin position="615"/>
        <end position="660"/>
    </location>
</feature>
<gene>
    <name evidence="4" type="primary">LOC109046221</name>
</gene>
<evidence type="ECO:0000313" key="4">
    <source>
        <dbReference type="RefSeq" id="XP_042589386.1"/>
    </source>
</evidence>
<dbReference type="GeneID" id="109046221"/>
<dbReference type="RefSeq" id="XP_042589386.1">
    <property type="nucleotide sequence ID" value="XM_042733452.1"/>
</dbReference>
<dbReference type="PANTHER" id="PTHR23348">
    <property type="entry name" value="PERIAXIN/AHNAK"/>
    <property type="match status" value="1"/>
</dbReference>
<comment type="subcellular location">
    <subcellularLocation>
        <location evidence="1">Nucleus</location>
    </subcellularLocation>
</comment>
<dbReference type="InterPro" id="IPR052082">
    <property type="entry name" value="Myelin_sheath_structural"/>
</dbReference>
<accession>A0A9R0AA71</accession>
<name>A0A9R0AA71_CYPCA</name>
<dbReference type="OrthoDB" id="8058206at2759"/>
<evidence type="ECO:0000256" key="2">
    <source>
        <dbReference type="ARBA" id="ARBA00023242"/>
    </source>
</evidence>
<organism evidence="4">
    <name type="scientific">Cyprinus carpio</name>
    <name type="common">Common carp</name>
    <dbReference type="NCBI Taxonomy" id="7962"/>
    <lineage>
        <taxon>Eukaryota</taxon>
        <taxon>Metazoa</taxon>
        <taxon>Chordata</taxon>
        <taxon>Craniata</taxon>
        <taxon>Vertebrata</taxon>
        <taxon>Euteleostomi</taxon>
        <taxon>Actinopterygii</taxon>
        <taxon>Neopterygii</taxon>
        <taxon>Teleostei</taxon>
        <taxon>Ostariophysi</taxon>
        <taxon>Cypriniformes</taxon>
        <taxon>Cyprinidae</taxon>
        <taxon>Cyprininae</taxon>
        <taxon>Cyprinus</taxon>
    </lineage>
</organism>